<dbReference type="NCBIfam" id="TIGR04350">
    <property type="entry name" value="C_S_lyase_PatB"/>
    <property type="match status" value="1"/>
</dbReference>
<dbReference type="GO" id="GO:0047804">
    <property type="term" value="F:cysteine-S-conjugate beta-lyase activity"/>
    <property type="evidence" value="ECO:0007669"/>
    <property type="project" value="UniProtKB-EC"/>
</dbReference>
<dbReference type="SUPFAM" id="SSF53383">
    <property type="entry name" value="PLP-dependent transferases"/>
    <property type="match status" value="1"/>
</dbReference>
<dbReference type="EMBL" id="QXIR01000036">
    <property type="protein sequence ID" value="RIW29094.1"/>
    <property type="molecule type" value="Genomic_DNA"/>
</dbReference>
<dbReference type="EC" id="4.4.1.13" evidence="2"/>
<keyword evidence="7" id="KW-0808">Transferase</keyword>
<comment type="cofactor">
    <cofactor evidence="1">
        <name>pyridoxal 5'-phosphate</name>
        <dbReference type="ChEBI" id="CHEBI:597326"/>
    </cofactor>
</comment>
<dbReference type="CDD" id="cd00609">
    <property type="entry name" value="AAT_like"/>
    <property type="match status" value="1"/>
</dbReference>
<comment type="similarity">
    <text evidence="5">Belongs to the class-II pyridoxal-phosphate-dependent aminotransferase family. MalY/PatB cystathionine beta-lyase subfamily.</text>
</comment>
<keyword evidence="3" id="KW-0663">Pyridoxal phosphate</keyword>
<dbReference type="Gene3D" id="3.90.1150.10">
    <property type="entry name" value="Aspartate Aminotransferase, domain 1"/>
    <property type="match status" value="1"/>
</dbReference>
<evidence type="ECO:0000256" key="1">
    <source>
        <dbReference type="ARBA" id="ARBA00001933"/>
    </source>
</evidence>
<dbReference type="InterPro" id="IPR004839">
    <property type="entry name" value="Aminotransferase_I/II_large"/>
</dbReference>
<keyword evidence="4" id="KW-0456">Lyase</keyword>
<proteinExistence type="inferred from homology"/>
<evidence type="ECO:0000259" key="6">
    <source>
        <dbReference type="Pfam" id="PF00155"/>
    </source>
</evidence>
<keyword evidence="7" id="KW-0032">Aminotransferase</keyword>
<protein>
    <recommendedName>
        <fullName evidence="2">cysteine-S-conjugate beta-lyase</fullName>
        <ecNumber evidence="2">4.4.1.13</ecNumber>
    </recommendedName>
</protein>
<dbReference type="InterPro" id="IPR015424">
    <property type="entry name" value="PyrdxlP-dep_Trfase"/>
</dbReference>
<dbReference type="InterPro" id="IPR015422">
    <property type="entry name" value="PyrdxlP-dep_Trfase_small"/>
</dbReference>
<reference evidence="7 8" key="1">
    <citation type="submission" date="2018-09" db="EMBL/GenBank/DDBJ databases">
        <title>Bacillus saliacetes sp. nov., isolated from Thai shrimp paste (Ka-pi).</title>
        <authorList>
            <person name="Daroonpunt R."/>
            <person name="Tanasupawat S."/>
            <person name="Yiamsombut S."/>
        </authorList>
    </citation>
    <scope>NUCLEOTIDE SEQUENCE [LARGE SCALE GENOMIC DNA]</scope>
    <source>
        <strain evidence="7 8">SKP7-4</strain>
    </source>
</reference>
<dbReference type="GO" id="GO:0030170">
    <property type="term" value="F:pyridoxal phosphate binding"/>
    <property type="evidence" value="ECO:0007669"/>
    <property type="project" value="InterPro"/>
</dbReference>
<sequence length="400" mass="45797">MNWNNCIERHNTHSVKWSFSDEEIIPMCIADMDFQVSEAITEAMKEKAKHGIYGYTTFSERYFHAIQMWWERRHGLEVKREWIAFSPGIIPGMNILLGLLTEPGDSVIVQDPVYYPFYSTVENNGCTILKNTLTYENGHYEMDFEDLESKAADPKTKVLILCSPHNPVGRVWTKRELGQVAEICLKHGVWIISDEMHGDLVYEGAVHHPLFSIQKDLQQNSILCAAPSKTFNIAGLQTSIMMIPNKELKEKYEQKLLNLGMSRPNAFGVEGTIAAYEQGEPWLDELLMYLEGNRQFTVNYLQENIPSVKAVIPEATHLIWLDCSELGMEHEELFEFFLVEAKIKFDEGYKFGPGGGKFVRMNIACPRERLEMALQRMDEAVLRKRVEDRAQISSANGGKC</sequence>
<dbReference type="AlphaFoldDB" id="A0A3A1QTH7"/>
<evidence type="ECO:0000256" key="3">
    <source>
        <dbReference type="ARBA" id="ARBA00022898"/>
    </source>
</evidence>
<dbReference type="Pfam" id="PF00155">
    <property type="entry name" value="Aminotran_1_2"/>
    <property type="match status" value="1"/>
</dbReference>
<gene>
    <name evidence="7" type="ORF">D3H55_19780</name>
</gene>
<evidence type="ECO:0000256" key="5">
    <source>
        <dbReference type="ARBA" id="ARBA00037974"/>
    </source>
</evidence>
<dbReference type="Gene3D" id="3.40.640.10">
    <property type="entry name" value="Type I PLP-dependent aspartate aminotransferase-like (Major domain)"/>
    <property type="match status" value="1"/>
</dbReference>
<evidence type="ECO:0000256" key="2">
    <source>
        <dbReference type="ARBA" id="ARBA00012224"/>
    </source>
</evidence>
<dbReference type="InterPro" id="IPR015421">
    <property type="entry name" value="PyrdxlP-dep_Trfase_major"/>
</dbReference>
<dbReference type="Proteomes" id="UP000265801">
    <property type="component" value="Unassembled WGS sequence"/>
</dbReference>
<dbReference type="InterPro" id="IPR051798">
    <property type="entry name" value="Class-II_PLP-Dep_Aminotrans"/>
</dbReference>
<evidence type="ECO:0000313" key="8">
    <source>
        <dbReference type="Proteomes" id="UP000265801"/>
    </source>
</evidence>
<organism evidence="7 8">
    <name type="scientific">Bacillus salacetis</name>
    <dbReference type="NCBI Taxonomy" id="2315464"/>
    <lineage>
        <taxon>Bacteria</taxon>
        <taxon>Bacillati</taxon>
        <taxon>Bacillota</taxon>
        <taxon>Bacilli</taxon>
        <taxon>Bacillales</taxon>
        <taxon>Bacillaceae</taxon>
        <taxon>Bacillus</taxon>
    </lineage>
</organism>
<dbReference type="InterPro" id="IPR027619">
    <property type="entry name" value="C-S_lyase_PatB-like"/>
</dbReference>
<dbReference type="RefSeq" id="WP_119549033.1">
    <property type="nucleotide sequence ID" value="NZ_QXIR01000036.1"/>
</dbReference>
<comment type="caution">
    <text evidence="7">The sequence shown here is derived from an EMBL/GenBank/DDBJ whole genome shotgun (WGS) entry which is preliminary data.</text>
</comment>
<evidence type="ECO:0000256" key="4">
    <source>
        <dbReference type="ARBA" id="ARBA00023239"/>
    </source>
</evidence>
<feature type="domain" description="Aminotransferase class I/classII large" evidence="6">
    <location>
        <begin position="23"/>
        <end position="376"/>
    </location>
</feature>
<name>A0A3A1QTH7_9BACI</name>
<accession>A0A3A1QTH7</accession>
<dbReference type="OrthoDB" id="9802872at2"/>
<dbReference type="GO" id="GO:0008483">
    <property type="term" value="F:transaminase activity"/>
    <property type="evidence" value="ECO:0007669"/>
    <property type="project" value="UniProtKB-KW"/>
</dbReference>
<dbReference type="PANTHER" id="PTHR43525:SF1">
    <property type="entry name" value="PROTEIN MALY"/>
    <property type="match status" value="1"/>
</dbReference>
<evidence type="ECO:0000313" key="7">
    <source>
        <dbReference type="EMBL" id="RIW29094.1"/>
    </source>
</evidence>
<keyword evidence="8" id="KW-1185">Reference proteome</keyword>
<dbReference type="PANTHER" id="PTHR43525">
    <property type="entry name" value="PROTEIN MALY"/>
    <property type="match status" value="1"/>
</dbReference>